<protein>
    <submittedName>
        <fullName evidence="1">Uncharacterized protein</fullName>
    </submittedName>
</protein>
<dbReference type="AlphaFoldDB" id="A0A8T0HMU6"/>
<keyword evidence="2" id="KW-1185">Reference proteome</keyword>
<organism evidence="1 2">
    <name type="scientific">Ceratodon purpureus</name>
    <name type="common">Fire moss</name>
    <name type="synonym">Dicranum purpureum</name>
    <dbReference type="NCBI Taxonomy" id="3225"/>
    <lineage>
        <taxon>Eukaryota</taxon>
        <taxon>Viridiplantae</taxon>
        <taxon>Streptophyta</taxon>
        <taxon>Embryophyta</taxon>
        <taxon>Bryophyta</taxon>
        <taxon>Bryophytina</taxon>
        <taxon>Bryopsida</taxon>
        <taxon>Dicranidae</taxon>
        <taxon>Pseudoditrichales</taxon>
        <taxon>Ditrichaceae</taxon>
        <taxon>Ceratodon</taxon>
    </lineage>
</organism>
<dbReference type="Proteomes" id="UP000822688">
    <property type="component" value="Chromosome V"/>
</dbReference>
<reference evidence="1" key="1">
    <citation type="submission" date="2020-06" db="EMBL/GenBank/DDBJ databases">
        <title>WGS assembly of Ceratodon purpureus strain R40.</title>
        <authorList>
            <person name="Carey S.B."/>
            <person name="Jenkins J."/>
            <person name="Shu S."/>
            <person name="Lovell J.T."/>
            <person name="Sreedasyam A."/>
            <person name="Maumus F."/>
            <person name="Tiley G.P."/>
            <person name="Fernandez-Pozo N."/>
            <person name="Barry K."/>
            <person name="Chen C."/>
            <person name="Wang M."/>
            <person name="Lipzen A."/>
            <person name="Daum C."/>
            <person name="Saski C.A."/>
            <person name="Payton A.C."/>
            <person name="Mcbreen J.C."/>
            <person name="Conrad R.E."/>
            <person name="Kollar L.M."/>
            <person name="Olsson S."/>
            <person name="Huttunen S."/>
            <person name="Landis J.B."/>
            <person name="Wickett N.J."/>
            <person name="Johnson M.G."/>
            <person name="Rensing S.A."/>
            <person name="Grimwood J."/>
            <person name="Schmutz J."/>
            <person name="Mcdaniel S.F."/>
        </authorList>
    </citation>
    <scope>NUCLEOTIDE SEQUENCE</scope>
    <source>
        <strain evidence="1">R40</strain>
    </source>
</reference>
<gene>
    <name evidence="1" type="ORF">KC19_VG076600</name>
</gene>
<evidence type="ECO:0000313" key="2">
    <source>
        <dbReference type="Proteomes" id="UP000822688"/>
    </source>
</evidence>
<sequence length="69" mass="7412">MLQTHGIDFAAASLSGRPCLHPSARLSGQFLTGPGCVITRPLLGSASEFSKQATELEQYRTSLPQWVVP</sequence>
<dbReference type="EMBL" id="CM026426">
    <property type="protein sequence ID" value="KAG0572210.1"/>
    <property type="molecule type" value="Genomic_DNA"/>
</dbReference>
<accession>A0A8T0HMU6</accession>
<proteinExistence type="predicted"/>
<evidence type="ECO:0000313" key="1">
    <source>
        <dbReference type="EMBL" id="KAG0572210.1"/>
    </source>
</evidence>
<name>A0A8T0HMU6_CERPU</name>
<comment type="caution">
    <text evidence="1">The sequence shown here is derived from an EMBL/GenBank/DDBJ whole genome shotgun (WGS) entry which is preliminary data.</text>
</comment>